<dbReference type="OrthoDB" id="69461at2759"/>
<sequence length="591" mass="68869">MSISILENNSKSPTHIATDWNFFLNEVLTERVQITPYYDKEDWKIGEIYSMRVSHIYDPSHFWVVTKHLEMDLLHRYLNDFYSKHNNHYKLPEENLKLNLYCVVYTEGAYYRGILVKIPYMMKNKTWVFVYLLDFGFMSKVLPDNIYFMTKDMYSVKHFAIRACLAGIGPLGTNKWTSEAVIKFTEIITNKVVYGQVIVKNDPQKVLFLQVCEYNSSTESMVSIGDTLVDYELAKKMTILEIREMKHSEKKKGLKESTKGKLHGFLVTSKDAYSLSFHQAPILWSSSQSLLQVLKKQSTPGVLWIDQIKPLHNEISALVNSIPRNDEFAKFIVQSIPKEARERGVCPEESLKKRFRDVEKLAMKLDLVPAEGGSLSVYILSCLQSILIIQSAVRIPQSELDDDEVNFSQLTTHEVLYRAKFWLDRDNLLQTLKYVNLLKGASSFLANQSYVLSNLLLKWFNQPSSDQKQLLNQKQQLEADQKQYNMMDDFAKYSKIQRKINAVDQQLKETREQRNTISLQMLAKYGPQALCTLLLLLLTIYYRRTHLFKLPDYIDLAPFNYIISFPNEKNYVSFHFWIMSCNVVARTIKLH</sequence>
<dbReference type="InterPro" id="IPR002999">
    <property type="entry name" value="Tudor"/>
</dbReference>
<evidence type="ECO:0000256" key="2">
    <source>
        <dbReference type="ARBA" id="ARBA00022692"/>
    </source>
</evidence>
<evidence type="ECO:0000313" key="10">
    <source>
        <dbReference type="EMBL" id="CAG9763863.1"/>
    </source>
</evidence>
<dbReference type="Pfam" id="PF09731">
    <property type="entry name" value="Mitofilin"/>
    <property type="match status" value="1"/>
</dbReference>
<keyword evidence="4" id="KW-1133">Transmembrane helix</keyword>
<dbReference type="InterPro" id="IPR028945">
    <property type="entry name" value="Get1"/>
</dbReference>
<keyword evidence="3 7" id="KW-0999">Mitochondrion inner membrane</keyword>
<comment type="function">
    <text evidence="7">Component of the MICOS complex, a large protein complex of the mitochondrial inner membrane that plays crucial roles in the maintenance of crista junctions, inner membrane architecture, and formation of contact sites to the outer membrane.</text>
</comment>
<reference evidence="10" key="1">
    <citation type="submission" date="2022-01" db="EMBL/GenBank/DDBJ databases">
        <authorList>
            <person name="King R."/>
        </authorList>
    </citation>
    <scope>NUCLEOTIDE SEQUENCE</scope>
</reference>
<feature type="domain" description="Tudor" evidence="9">
    <location>
        <begin position="95"/>
        <end position="156"/>
    </location>
</feature>
<dbReference type="InterPro" id="IPR019133">
    <property type="entry name" value="MIC60"/>
</dbReference>
<dbReference type="PANTHER" id="PTHR15415:SF7">
    <property type="entry name" value="MICOS COMPLEX SUBUNIT MIC60"/>
    <property type="match status" value="1"/>
</dbReference>
<organism evidence="10 11">
    <name type="scientific">Ceutorhynchus assimilis</name>
    <name type="common">cabbage seed weevil</name>
    <dbReference type="NCBI Taxonomy" id="467358"/>
    <lineage>
        <taxon>Eukaryota</taxon>
        <taxon>Metazoa</taxon>
        <taxon>Ecdysozoa</taxon>
        <taxon>Arthropoda</taxon>
        <taxon>Hexapoda</taxon>
        <taxon>Insecta</taxon>
        <taxon>Pterygota</taxon>
        <taxon>Neoptera</taxon>
        <taxon>Endopterygota</taxon>
        <taxon>Coleoptera</taxon>
        <taxon>Polyphaga</taxon>
        <taxon>Cucujiformia</taxon>
        <taxon>Curculionidae</taxon>
        <taxon>Ceutorhynchinae</taxon>
        <taxon>Ceutorhynchus</taxon>
    </lineage>
</organism>
<keyword evidence="2 7" id="KW-0812">Transmembrane</keyword>
<feature type="coiled-coil region" evidence="8">
    <location>
        <begin position="467"/>
        <end position="513"/>
    </location>
</feature>
<dbReference type="GO" id="GO:0061617">
    <property type="term" value="C:MICOS complex"/>
    <property type="evidence" value="ECO:0007669"/>
    <property type="project" value="TreeGrafter"/>
</dbReference>
<dbReference type="EMBL" id="OU892291">
    <property type="protein sequence ID" value="CAG9763863.1"/>
    <property type="molecule type" value="Genomic_DNA"/>
</dbReference>
<dbReference type="SUPFAM" id="SSF63748">
    <property type="entry name" value="Tudor/PWWP/MBT"/>
    <property type="match status" value="1"/>
</dbReference>
<dbReference type="AlphaFoldDB" id="A0A9N9QBT1"/>
<dbReference type="Pfam" id="PF04420">
    <property type="entry name" value="CHD5"/>
    <property type="match status" value="1"/>
</dbReference>
<dbReference type="GO" id="GO:0042407">
    <property type="term" value="P:cristae formation"/>
    <property type="evidence" value="ECO:0007669"/>
    <property type="project" value="TreeGrafter"/>
</dbReference>
<evidence type="ECO:0000256" key="6">
    <source>
        <dbReference type="ARBA" id="ARBA00023136"/>
    </source>
</evidence>
<evidence type="ECO:0000259" key="9">
    <source>
        <dbReference type="PROSITE" id="PS50304"/>
    </source>
</evidence>
<name>A0A9N9QBT1_9CUCU</name>
<comment type="subcellular location">
    <subcellularLocation>
        <location evidence="7">Mitochondrion inner membrane</location>
        <topology evidence="7">Single-pass membrane protein</topology>
    </subcellularLocation>
</comment>
<accession>A0A9N9QBT1</accession>
<comment type="similarity">
    <text evidence="1 7">Belongs to the MICOS complex subunit Mic60 family.</text>
</comment>
<protein>
    <recommendedName>
        <fullName evidence="7">MICOS complex subunit MIC60</fullName>
    </recommendedName>
    <alternativeName>
        <fullName evidence="7">Mitofilin</fullName>
    </alternativeName>
</protein>
<evidence type="ECO:0000256" key="1">
    <source>
        <dbReference type="ARBA" id="ARBA00010877"/>
    </source>
</evidence>
<dbReference type="PANTHER" id="PTHR15415">
    <property type="entry name" value="MITOFILIN"/>
    <property type="match status" value="1"/>
</dbReference>
<proteinExistence type="inferred from homology"/>
<dbReference type="Gene3D" id="2.30.30.140">
    <property type="match status" value="1"/>
</dbReference>
<dbReference type="Proteomes" id="UP001152799">
    <property type="component" value="Chromosome 15"/>
</dbReference>
<evidence type="ECO:0000313" key="11">
    <source>
        <dbReference type="Proteomes" id="UP001152799"/>
    </source>
</evidence>
<dbReference type="Pfam" id="PF00567">
    <property type="entry name" value="TUDOR"/>
    <property type="match status" value="1"/>
</dbReference>
<keyword evidence="8" id="KW-0175">Coiled coil</keyword>
<comment type="subunit">
    <text evidence="7">Component of the mitochondrial contact site and cristae organizing system (MICOS) complex.</text>
</comment>
<dbReference type="InterPro" id="IPR035437">
    <property type="entry name" value="SNase_OB-fold_sf"/>
</dbReference>
<keyword evidence="6" id="KW-0472">Membrane</keyword>
<keyword evidence="5 7" id="KW-0496">Mitochondrion</keyword>
<dbReference type="Gene3D" id="2.40.50.90">
    <property type="match status" value="1"/>
</dbReference>
<evidence type="ECO:0000256" key="8">
    <source>
        <dbReference type="SAM" id="Coils"/>
    </source>
</evidence>
<keyword evidence="11" id="KW-1185">Reference proteome</keyword>
<evidence type="ECO:0000256" key="4">
    <source>
        <dbReference type="ARBA" id="ARBA00022989"/>
    </source>
</evidence>
<dbReference type="PROSITE" id="PS50304">
    <property type="entry name" value="TUDOR"/>
    <property type="match status" value="1"/>
</dbReference>
<evidence type="ECO:0000256" key="3">
    <source>
        <dbReference type="ARBA" id="ARBA00022792"/>
    </source>
</evidence>
<evidence type="ECO:0000256" key="7">
    <source>
        <dbReference type="RuleBase" id="RU363000"/>
    </source>
</evidence>
<evidence type="ECO:0000256" key="5">
    <source>
        <dbReference type="ARBA" id="ARBA00023128"/>
    </source>
</evidence>
<gene>
    <name evidence="10" type="ORF">CEUTPL_LOCUS4517</name>
</gene>
<dbReference type="GO" id="GO:0071816">
    <property type="term" value="P:tail-anchored membrane protein insertion into ER membrane"/>
    <property type="evidence" value="ECO:0007669"/>
    <property type="project" value="InterPro"/>
</dbReference>